<organism evidence="3 4">
    <name type="scientific">Branchiostoma belcheri</name>
    <name type="common">Amphioxus</name>
    <dbReference type="NCBI Taxonomy" id="7741"/>
    <lineage>
        <taxon>Eukaryota</taxon>
        <taxon>Metazoa</taxon>
        <taxon>Chordata</taxon>
        <taxon>Cephalochordata</taxon>
        <taxon>Leptocardii</taxon>
        <taxon>Amphioxiformes</taxon>
        <taxon>Branchiostomatidae</taxon>
        <taxon>Branchiostoma</taxon>
    </lineage>
</organism>
<gene>
    <name evidence="4" type="primary">LOC109476670</name>
</gene>
<accession>A0A6P4YV45</accession>
<keyword evidence="3" id="KW-1185">Reference proteome</keyword>
<feature type="compositionally biased region" description="Basic residues" evidence="2">
    <location>
        <begin position="322"/>
        <end position="331"/>
    </location>
</feature>
<feature type="coiled-coil region" evidence="1">
    <location>
        <begin position="57"/>
        <end position="102"/>
    </location>
</feature>
<evidence type="ECO:0000256" key="1">
    <source>
        <dbReference type="SAM" id="Coils"/>
    </source>
</evidence>
<dbReference type="PANTHER" id="PTHR14375:SF2">
    <property type="entry name" value="SIMILAR TO RIKEN CDNA 4931414P19"/>
    <property type="match status" value="1"/>
</dbReference>
<dbReference type="OrthoDB" id="5989533at2759"/>
<dbReference type="RefSeq" id="XP_019633235.1">
    <property type="nucleotide sequence ID" value="XM_019777676.1"/>
</dbReference>
<dbReference type="PANTHER" id="PTHR14375">
    <property type="entry name" value="SIMILAR TO RIKEN CDNA 4931414P19"/>
    <property type="match status" value="1"/>
</dbReference>
<feature type="compositionally biased region" description="Basic residues" evidence="2">
    <location>
        <begin position="205"/>
        <end position="219"/>
    </location>
</feature>
<sequence length="395" mass="44488">MSNFSARNFYRSGVRNGRSESTPRSSNSQNERTPQRTAEGTPVDPFRTPPGSEVVSNEKIYRALINLSREMKEQDRKHSEEMHVMQTKVSELTEEVLDLRQRLEARAAGDGDGAQQDGRRRKRAKSTQLSEMVRRLHNSDENEKKFDGKEGLNSPHNATVTSHLVKELAASGEYPPNAIRDACVGYYETIRRKFVNSLPENKEKALKHKKDKKQRSRRQRLMDARGTALQTDDERRLWTGVTVDLMSDEEDAVSNGIAVWLMKPPAFRSTQLSQLCGVLQTRLDTGGKHSDGRKPRIREEAAVSDRQPPESYDPDLAPLHFRPGHLPRPARRPGLATITNTVTNTPPHRPPAGRSLSFNDTDDTMSPRALEGYNQPSFVEGEDISDSENISLTPL</sequence>
<name>A0A6P4YV45_BRABE</name>
<proteinExistence type="predicted"/>
<feature type="region of interest" description="Disordered" evidence="2">
    <location>
        <begin position="201"/>
        <end position="228"/>
    </location>
</feature>
<dbReference type="KEGG" id="bbel:109476670"/>
<feature type="region of interest" description="Disordered" evidence="2">
    <location>
        <begin position="283"/>
        <end position="395"/>
    </location>
</feature>
<dbReference type="AlphaFoldDB" id="A0A6P4YV45"/>
<keyword evidence="1" id="KW-0175">Coiled coil</keyword>
<feature type="compositionally biased region" description="Polar residues" evidence="2">
    <location>
        <begin position="19"/>
        <end position="38"/>
    </location>
</feature>
<feature type="compositionally biased region" description="Basic and acidic residues" evidence="2">
    <location>
        <begin position="138"/>
        <end position="150"/>
    </location>
</feature>
<feature type="compositionally biased region" description="Basic and acidic residues" evidence="2">
    <location>
        <begin position="285"/>
        <end position="303"/>
    </location>
</feature>
<dbReference type="Pfam" id="PF15394">
    <property type="entry name" value="DUF4616"/>
    <property type="match status" value="1"/>
</dbReference>
<protein>
    <submittedName>
        <fullName evidence="4">Uncharacterized protein LOC109476670</fullName>
    </submittedName>
</protein>
<evidence type="ECO:0000256" key="2">
    <source>
        <dbReference type="SAM" id="MobiDB-lite"/>
    </source>
</evidence>
<dbReference type="GeneID" id="109476670"/>
<feature type="compositionally biased region" description="Polar residues" evidence="2">
    <location>
        <begin position="337"/>
        <end position="346"/>
    </location>
</feature>
<reference evidence="4" key="1">
    <citation type="submission" date="2025-08" db="UniProtKB">
        <authorList>
            <consortium name="RefSeq"/>
        </authorList>
    </citation>
    <scope>IDENTIFICATION</scope>
    <source>
        <tissue evidence="4">Gonad</tissue>
    </source>
</reference>
<dbReference type="Proteomes" id="UP000515135">
    <property type="component" value="Unplaced"/>
</dbReference>
<feature type="region of interest" description="Disordered" evidence="2">
    <location>
        <begin position="1"/>
        <end position="57"/>
    </location>
</feature>
<dbReference type="InterPro" id="IPR028101">
    <property type="entry name" value="DUF4616"/>
</dbReference>
<feature type="region of interest" description="Disordered" evidence="2">
    <location>
        <begin position="105"/>
        <end position="133"/>
    </location>
</feature>
<evidence type="ECO:0000313" key="4">
    <source>
        <dbReference type="RefSeq" id="XP_019633235.1"/>
    </source>
</evidence>
<feature type="region of interest" description="Disordered" evidence="2">
    <location>
        <begin position="138"/>
        <end position="157"/>
    </location>
</feature>
<evidence type="ECO:0000313" key="3">
    <source>
        <dbReference type="Proteomes" id="UP000515135"/>
    </source>
</evidence>